<evidence type="ECO:0000256" key="1">
    <source>
        <dbReference type="ARBA" id="ARBA00004496"/>
    </source>
</evidence>
<evidence type="ECO:0000259" key="7">
    <source>
        <dbReference type="Pfam" id="PF07167"/>
    </source>
</evidence>
<protein>
    <submittedName>
        <fullName evidence="8">Polyhydroxyalkanoate synthase</fullName>
        <ecNumber evidence="8">2.3.1.-</ecNumber>
    </submittedName>
</protein>
<reference evidence="8 9" key="1">
    <citation type="submission" date="2020-08" db="EMBL/GenBank/DDBJ databases">
        <title>Genomic Encyclopedia of Type Strains, Phase IV (KMG-IV): sequencing the most valuable type-strain genomes for metagenomic binning, comparative biology and taxonomic classification.</title>
        <authorList>
            <person name="Goeker M."/>
        </authorList>
    </citation>
    <scope>NUCLEOTIDE SEQUENCE [LARGE SCALE GENOMIC DNA]</scope>
    <source>
        <strain evidence="8 9">DSM 103336</strain>
    </source>
</reference>
<evidence type="ECO:0000259" key="6">
    <source>
        <dbReference type="Pfam" id="PF00561"/>
    </source>
</evidence>
<feature type="region of interest" description="Disordered" evidence="5">
    <location>
        <begin position="1"/>
        <end position="32"/>
    </location>
</feature>
<gene>
    <name evidence="8" type="ORF">FHS99_001684</name>
</gene>
<dbReference type="InterPro" id="IPR010941">
    <property type="entry name" value="PhaC_N"/>
</dbReference>
<keyword evidence="9" id="KW-1185">Reference proteome</keyword>
<dbReference type="InterPro" id="IPR051321">
    <property type="entry name" value="PHA/PHB_synthase"/>
</dbReference>
<dbReference type="EMBL" id="JACIJR010000003">
    <property type="protein sequence ID" value="MBB5729206.1"/>
    <property type="molecule type" value="Genomic_DNA"/>
</dbReference>
<dbReference type="EC" id="2.3.1.-" evidence="8"/>
<feature type="domain" description="AB hydrolase-1" evidence="6">
    <location>
        <begin position="306"/>
        <end position="529"/>
    </location>
</feature>
<organism evidence="8 9">
    <name type="scientific">Sphingomonas prati</name>
    <dbReference type="NCBI Taxonomy" id="1843237"/>
    <lineage>
        <taxon>Bacteria</taxon>
        <taxon>Pseudomonadati</taxon>
        <taxon>Pseudomonadota</taxon>
        <taxon>Alphaproteobacteria</taxon>
        <taxon>Sphingomonadales</taxon>
        <taxon>Sphingomonadaceae</taxon>
        <taxon>Sphingomonas</taxon>
    </lineage>
</organism>
<evidence type="ECO:0000313" key="8">
    <source>
        <dbReference type="EMBL" id="MBB5729206.1"/>
    </source>
</evidence>
<dbReference type="AlphaFoldDB" id="A0A7W9BSJ4"/>
<dbReference type="Proteomes" id="UP000546701">
    <property type="component" value="Unassembled WGS sequence"/>
</dbReference>
<dbReference type="InterPro" id="IPR000073">
    <property type="entry name" value="AB_hydrolase_1"/>
</dbReference>
<dbReference type="NCBIfam" id="TIGR01838">
    <property type="entry name" value="PHA_synth_I"/>
    <property type="match status" value="1"/>
</dbReference>
<evidence type="ECO:0000256" key="3">
    <source>
        <dbReference type="ARBA" id="ARBA00022679"/>
    </source>
</evidence>
<name>A0A7W9BSJ4_9SPHN</name>
<dbReference type="OrthoDB" id="7208816at2"/>
<evidence type="ECO:0000256" key="4">
    <source>
        <dbReference type="ARBA" id="ARBA00023315"/>
    </source>
</evidence>
<dbReference type="Pfam" id="PF00561">
    <property type="entry name" value="Abhydrolase_1"/>
    <property type="match status" value="1"/>
</dbReference>
<evidence type="ECO:0000256" key="2">
    <source>
        <dbReference type="ARBA" id="ARBA00022490"/>
    </source>
</evidence>
<comment type="caution">
    <text evidence="8">The sequence shown here is derived from an EMBL/GenBank/DDBJ whole genome shotgun (WGS) entry which is preliminary data.</text>
</comment>
<feature type="domain" description="Poly-beta-hydroxybutyrate polymerase N-terminal" evidence="7">
    <location>
        <begin position="117"/>
        <end position="284"/>
    </location>
</feature>
<keyword evidence="4 8" id="KW-0012">Acyltransferase</keyword>
<dbReference type="GO" id="GO:0005737">
    <property type="term" value="C:cytoplasm"/>
    <property type="evidence" value="ECO:0007669"/>
    <property type="project" value="UniProtKB-SubCell"/>
</dbReference>
<dbReference type="Pfam" id="PF07167">
    <property type="entry name" value="PhaC_N"/>
    <property type="match status" value="1"/>
</dbReference>
<dbReference type="InterPro" id="IPR010963">
    <property type="entry name" value="PHA_synth_I"/>
</dbReference>
<sequence>MAKSKGTKPPRDPAQDPAPEPKPDPAPASAAPSLEDIQHWTGIVGQAQQQMMEHMAGALTAAADTAPAKTFPMQDPAVFLRAQAEFWQDSMALWQRFLTPATPAPAAEASPPPKTGDRRFAAPQWRDNPVFDMIRQSYLMVTDHLLKGVDQLSGLDDRQREKLRFATTAFADAMSPTNFALTNPLVLEKTVETRGQNLVKGLEHMLADIGRGQLTHTDPTAFEIGRNLAMTPGKVVRETPLYQLIQYTPATEKVGAIPLVIFPPWINRFYILDLNPEKSFIRWAVEQGLTVFVVSWKSADATMVDVTMDDYILRGQVDAIDTVRDLLDVPAVHTIGYCVAGTALACTLAILTERGQADKVASATFFTAQVDFDQAGELTMFIDDEQLAMLGKLSAETGYLDGRYMALTFNLLRGRDLIWNYVVNNYLLGQDYPPFDLLHWNGDTTNLPAKWHQAYLTDLYRDNKLARAGEYVIDGTPIDLSVIHTPAYIQAGREDHIAPVESVFKLTRHLSGPVRFVLAGSGHIAGVVNPPSATKYQYWVNEAKVDTLDAFVADATETKGSWWPDWRRWIAALDGETVAVDGARIPGEGKLPAIEDAPGRYVRTR</sequence>
<evidence type="ECO:0000256" key="5">
    <source>
        <dbReference type="SAM" id="MobiDB-lite"/>
    </source>
</evidence>
<keyword evidence="3 8" id="KW-0808">Transferase</keyword>
<evidence type="ECO:0000313" key="9">
    <source>
        <dbReference type="Proteomes" id="UP000546701"/>
    </source>
</evidence>
<dbReference type="PANTHER" id="PTHR36837:SF5">
    <property type="entry name" value="POLY-3-HYDROXYBUTYRATE SYNTHASE"/>
    <property type="match status" value="1"/>
</dbReference>
<comment type="subcellular location">
    <subcellularLocation>
        <location evidence="1">Cytoplasm</location>
    </subcellularLocation>
</comment>
<dbReference type="PANTHER" id="PTHR36837">
    <property type="entry name" value="POLY(3-HYDROXYALKANOATE) POLYMERASE SUBUNIT PHAC"/>
    <property type="match status" value="1"/>
</dbReference>
<dbReference type="Gene3D" id="3.40.50.1820">
    <property type="entry name" value="alpha/beta hydrolase"/>
    <property type="match status" value="1"/>
</dbReference>
<dbReference type="SUPFAM" id="SSF53474">
    <property type="entry name" value="alpha/beta-Hydrolases"/>
    <property type="match status" value="1"/>
</dbReference>
<dbReference type="GO" id="GO:0042619">
    <property type="term" value="P:poly-hydroxybutyrate biosynthetic process"/>
    <property type="evidence" value="ECO:0007669"/>
    <property type="project" value="InterPro"/>
</dbReference>
<dbReference type="InterPro" id="IPR029058">
    <property type="entry name" value="AB_hydrolase_fold"/>
</dbReference>
<keyword evidence="2" id="KW-0963">Cytoplasm</keyword>
<feature type="compositionally biased region" description="Basic and acidic residues" evidence="5">
    <location>
        <begin position="9"/>
        <end position="23"/>
    </location>
</feature>
<dbReference type="GO" id="GO:0016746">
    <property type="term" value="F:acyltransferase activity"/>
    <property type="evidence" value="ECO:0007669"/>
    <property type="project" value="UniProtKB-KW"/>
</dbReference>
<accession>A0A7W9BSJ4</accession>
<proteinExistence type="predicted"/>